<evidence type="ECO:0000313" key="2">
    <source>
        <dbReference type="Proteomes" id="UP000029558"/>
    </source>
</evidence>
<accession>A0A1L6TDP0</accession>
<dbReference type="EMBL" id="CP012508">
    <property type="protein sequence ID" value="ALB23556.1"/>
    <property type="molecule type" value="Genomic_DNA"/>
</dbReference>
<dbReference type="RefSeq" id="WP_036774650.1">
    <property type="nucleotide sequence ID" value="NZ_CP012508.1"/>
</dbReference>
<organism evidence="1 2">
    <name type="scientific">Piscirickettsia salmonis</name>
    <dbReference type="NCBI Taxonomy" id="1238"/>
    <lineage>
        <taxon>Bacteria</taxon>
        <taxon>Pseudomonadati</taxon>
        <taxon>Pseudomonadota</taxon>
        <taxon>Gammaproteobacteria</taxon>
        <taxon>Thiotrichales</taxon>
        <taxon>Piscirickettsiaceae</taxon>
        <taxon>Piscirickettsia</taxon>
    </lineage>
</organism>
<name>A0A1L6TDP0_PISSA</name>
<dbReference type="AlphaFoldDB" id="A0A1L6TDP0"/>
<reference evidence="1 2" key="1">
    <citation type="journal article" date="2014" name="Genome Announc.">
        <title>Comparative Genome Analysis of Two Isolates of the Fish Pathogen Piscirickettsia salmonis from Different Hosts Reveals Major Differences in Virulence-Associated Secretion Systems.</title>
        <authorList>
            <person name="Bohle H."/>
            <person name="Henriquez P."/>
            <person name="Grothusen H."/>
            <person name="Navas E."/>
            <person name="Sandoval A."/>
            <person name="Bustamante F."/>
            <person name="Bustos P."/>
            <person name="Mancilla M."/>
        </authorList>
    </citation>
    <scope>NUCLEOTIDE SEQUENCE [LARGE SCALE GENOMIC DNA]</scope>
    <source>
        <strain evidence="2">B1-32597</strain>
    </source>
</reference>
<gene>
    <name evidence="1" type="ORF">KU39_2378</name>
</gene>
<dbReference type="Proteomes" id="UP000029558">
    <property type="component" value="Chromosome"/>
</dbReference>
<protein>
    <submittedName>
        <fullName evidence="1">Integrase</fullName>
    </submittedName>
</protein>
<sequence>MNIDFYFKNSYLTQEKFDQLNLTQKITLESEVICSLIKDQTITLEQALGFGYEQRQALESKIILGLLKDQAITTEELSFSFYQIEGIENALKSSLVSRLLKNHIITIEQAYRSQLKFSYDALNLDHILSPNSVLQLVEDRIISFNQAMWLGYEQRRSLESRPVCQLVRDDIIPIDQYLRLRDNDLLALNDRETRERLRNEEITVEDLFGLIRERQANNLNGNQSTHTVSIHESVSQSVMRLMELYGRSIQDKALGWTVKEITKYLDSLGSDIKSTSARKAFRRLTSAGYSFTDPGSSISTQQVLALVWISIHDEKQRLGKLNDAKNLFVESLYEIQRGYNLAEDGKDTGGRKRRYLGRYFAHPMMQNRRAKRDDYKPSAVRVTQRYVP</sequence>
<evidence type="ECO:0000313" key="1">
    <source>
        <dbReference type="EMBL" id="ALB23556.1"/>
    </source>
</evidence>
<dbReference type="OrthoDB" id="5654457at2"/>
<proteinExistence type="predicted"/>